<evidence type="ECO:0000313" key="2">
    <source>
        <dbReference type="Proteomes" id="UP001168821"/>
    </source>
</evidence>
<dbReference type="Proteomes" id="UP001168821">
    <property type="component" value="Unassembled WGS sequence"/>
</dbReference>
<accession>A0AA38IHH0</accession>
<reference evidence="1" key="1">
    <citation type="journal article" date="2023" name="G3 (Bethesda)">
        <title>Whole genome assemblies of Zophobas morio and Tenebrio molitor.</title>
        <authorList>
            <person name="Kaur S."/>
            <person name="Stinson S.A."/>
            <person name="diCenzo G.C."/>
        </authorList>
    </citation>
    <scope>NUCLEOTIDE SEQUENCE</scope>
    <source>
        <strain evidence="1">QUZm001</strain>
    </source>
</reference>
<comment type="caution">
    <text evidence="1">The sequence shown here is derived from an EMBL/GenBank/DDBJ whole genome shotgun (WGS) entry which is preliminary data.</text>
</comment>
<evidence type="ECO:0000313" key="1">
    <source>
        <dbReference type="EMBL" id="KAJ3655336.1"/>
    </source>
</evidence>
<dbReference type="EMBL" id="JALNTZ010000004">
    <property type="protein sequence ID" value="KAJ3655336.1"/>
    <property type="molecule type" value="Genomic_DNA"/>
</dbReference>
<keyword evidence="2" id="KW-1185">Reference proteome</keyword>
<protein>
    <submittedName>
        <fullName evidence="1">Uncharacterized protein</fullName>
    </submittedName>
</protein>
<sequence>MTLHVQDAILGHVQRFETKKGFGCRGSTTPAAVAEGHMPAEVGTINERDERRAQIILRTHPLGAGNWCDRDGTRFAVRLRLERYHKEYKQFCAWKRQNAVSERNEKIMRAYLFDLSKKMSSSSLWSKFSMVKPTLQFHENVDISGLSKLRAFVKKQSVGYQPKQAKTLTREDLVKFVKEAPDQQYLLAKVIIVDAYFNIC</sequence>
<dbReference type="AlphaFoldDB" id="A0AA38IHH0"/>
<name>A0AA38IHH0_9CUCU</name>
<gene>
    <name evidence="1" type="ORF">Zmor_014470</name>
</gene>
<organism evidence="1 2">
    <name type="scientific">Zophobas morio</name>
    <dbReference type="NCBI Taxonomy" id="2755281"/>
    <lineage>
        <taxon>Eukaryota</taxon>
        <taxon>Metazoa</taxon>
        <taxon>Ecdysozoa</taxon>
        <taxon>Arthropoda</taxon>
        <taxon>Hexapoda</taxon>
        <taxon>Insecta</taxon>
        <taxon>Pterygota</taxon>
        <taxon>Neoptera</taxon>
        <taxon>Endopterygota</taxon>
        <taxon>Coleoptera</taxon>
        <taxon>Polyphaga</taxon>
        <taxon>Cucujiformia</taxon>
        <taxon>Tenebrionidae</taxon>
        <taxon>Zophobas</taxon>
    </lineage>
</organism>
<proteinExistence type="predicted"/>